<dbReference type="InterPro" id="IPR001283">
    <property type="entry name" value="CRISP-related"/>
</dbReference>
<dbReference type="CDD" id="cd05380">
    <property type="entry name" value="CAP_euk"/>
    <property type="match status" value="1"/>
</dbReference>
<dbReference type="InterPro" id="IPR014044">
    <property type="entry name" value="CAP_dom"/>
</dbReference>
<name>A0ABR1D7W4_NECAM</name>
<evidence type="ECO:0000313" key="3">
    <source>
        <dbReference type="Proteomes" id="UP001303046"/>
    </source>
</evidence>
<dbReference type="PRINTS" id="PR00837">
    <property type="entry name" value="V5TPXLIKE"/>
</dbReference>
<gene>
    <name evidence="2" type="primary">Necator_chrIII.g12962</name>
    <name evidence="2" type="ORF">RB195_012195</name>
</gene>
<reference evidence="2 3" key="1">
    <citation type="submission" date="2023-08" db="EMBL/GenBank/DDBJ databases">
        <title>A Necator americanus chromosomal reference genome.</title>
        <authorList>
            <person name="Ilik V."/>
            <person name="Petrzelkova K.J."/>
            <person name="Pardy F."/>
            <person name="Fuh T."/>
            <person name="Niatou-Singa F.S."/>
            <person name="Gouil Q."/>
            <person name="Baker L."/>
            <person name="Ritchie M.E."/>
            <person name="Jex A.R."/>
            <person name="Gazzola D."/>
            <person name="Li H."/>
            <person name="Toshio Fujiwara R."/>
            <person name="Zhan B."/>
            <person name="Aroian R.V."/>
            <person name="Pafco B."/>
            <person name="Schwarz E.M."/>
        </authorList>
    </citation>
    <scope>NUCLEOTIDE SEQUENCE [LARGE SCALE GENOMIC DNA]</scope>
    <source>
        <strain evidence="2 3">Aroian</strain>
        <tissue evidence="2">Whole animal</tissue>
    </source>
</reference>
<evidence type="ECO:0000313" key="2">
    <source>
        <dbReference type="EMBL" id="KAK6745935.1"/>
    </source>
</evidence>
<dbReference type="Proteomes" id="UP001303046">
    <property type="component" value="Unassembled WGS sequence"/>
</dbReference>
<comment type="caution">
    <text evidence="2">The sequence shown here is derived from an EMBL/GenBank/DDBJ whole genome shotgun (WGS) entry which is preliminary data.</text>
</comment>
<dbReference type="EMBL" id="JAVFWL010000003">
    <property type="protein sequence ID" value="KAK6745935.1"/>
    <property type="molecule type" value="Genomic_DNA"/>
</dbReference>
<dbReference type="Gene3D" id="3.40.33.10">
    <property type="entry name" value="CAP"/>
    <property type="match status" value="1"/>
</dbReference>
<organism evidence="2 3">
    <name type="scientific">Necator americanus</name>
    <name type="common">Human hookworm</name>
    <dbReference type="NCBI Taxonomy" id="51031"/>
    <lineage>
        <taxon>Eukaryota</taxon>
        <taxon>Metazoa</taxon>
        <taxon>Ecdysozoa</taxon>
        <taxon>Nematoda</taxon>
        <taxon>Chromadorea</taxon>
        <taxon>Rhabditida</taxon>
        <taxon>Rhabditina</taxon>
        <taxon>Rhabditomorpha</taxon>
        <taxon>Strongyloidea</taxon>
        <taxon>Ancylostomatidae</taxon>
        <taxon>Bunostominae</taxon>
        <taxon>Necator</taxon>
    </lineage>
</organism>
<feature type="domain" description="SCP" evidence="1">
    <location>
        <begin position="123"/>
        <end position="284"/>
    </location>
</feature>
<dbReference type="SMART" id="SM00198">
    <property type="entry name" value="SCP"/>
    <property type="match status" value="1"/>
</dbReference>
<accession>A0ABR1D7W4</accession>
<dbReference type="SUPFAM" id="SSF55797">
    <property type="entry name" value="PR-1-like"/>
    <property type="match status" value="1"/>
</dbReference>
<evidence type="ECO:0000259" key="1">
    <source>
        <dbReference type="SMART" id="SM00198"/>
    </source>
</evidence>
<sequence length="310" mass="33593">MQSSGTCVYILGSVQYSAKMGQMPGEGVESVVINSLLHYAGLTDIVDCELLLYRESGQSCAQRRHAPTKARATISDAQTTTTTVATTTTAAGTTTTTTRIPTTTTAAAPQPVTPSCPNPTMSNFLRTVFLSYHNNVRGRIARGQTEVNGNWGIAPPASLMHEMKYDCWAESYAQSHVRSCDGKLSPPESRPGYKENIHILNTLATDDAGAAQNAMTTWWNQLAANGIRTDMLFSSEVRHRPTNIVTKFTKMAWWNNKRVGCAVQRCPKFYFVSCMYGPGGNDVGEHVYNVGAVCSGCPASCNPLVGLCPY</sequence>
<proteinExistence type="predicted"/>
<protein>
    <recommendedName>
        <fullName evidence="1">SCP domain-containing protein</fullName>
    </recommendedName>
</protein>
<dbReference type="Pfam" id="PF00188">
    <property type="entry name" value="CAP"/>
    <property type="match status" value="1"/>
</dbReference>
<dbReference type="PANTHER" id="PTHR10334">
    <property type="entry name" value="CYSTEINE-RICH SECRETORY PROTEIN-RELATED"/>
    <property type="match status" value="1"/>
</dbReference>
<keyword evidence="3" id="KW-1185">Reference proteome</keyword>
<dbReference type="InterPro" id="IPR035940">
    <property type="entry name" value="CAP_sf"/>
</dbReference>